<sequence>MPPATNDILVAWGRVDDPGFSPVYMSLQKMSYSHPIPSGYVGRFAPSPSGDLHFGSLITALGSYLRARACGGRWLVRIEDIDPPREVPGAAGRILRTLEHYGLHWDGEVLYQSQRHDAYRAILARLHQQGLAYYCRCTRQRIHALGGVYDGHCRSLGLGPQQAALRLRQTQPVYRFYDQLRGWLDADAALAGEDFIIHRKDGLFAYNLAVVVDDHDQGVNEIVRGADLIAPTVRQIALYRQLGWQAPAYLHLPLALNDDGNKLSKQNHAQPIPLHDPRPLLLQALAFLGQPHPAALRDLSTEALLAHAVATWRLENVPLNATTPATIPSAPFSNSPT</sequence>
<dbReference type="GO" id="GO:0005524">
    <property type="term" value="F:ATP binding"/>
    <property type="evidence" value="ECO:0007669"/>
    <property type="project" value="UniProtKB-KW"/>
</dbReference>
<dbReference type="InterPro" id="IPR020058">
    <property type="entry name" value="Glu/Gln-tRNA-synth_Ib_cat-dom"/>
</dbReference>
<proteinExistence type="inferred from homology"/>
<dbReference type="NCBIfam" id="NF004314">
    <property type="entry name" value="PRK05710.1-3"/>
    <property type="match status" value="1"/>
</dbReference>
<dbReference type="PANTHER" id="PTHR43311:SF1">
    <property type="entry name" value="GLUTAMYL-Q TRNA(ASP) SYNTHETASE"/>
    <property type="match status" value="1"/>
</dbReference>
<evidence type="ECO:0000256" key="6">
    <source>
        <dbReference type="ARBA" id="ARBA00023146"/>
    </source>
</evidence>
<dbReference type="STRING" id="93378.A9798_13085"/>
<dbReference type="PANTHER" id="PTHR43311">
    <property type="entry name" value="GLUTAMATE--TRNA LIGASE"/>
    <property type="match status" value="1"/>
</dbReference>
<name>A0A376DK77_9GAMM</name>
<dbReference type="EMBL" id="UFXZ01000001">
    <property type="protein sequence ID" value="STC90751.1"/>
    <property type="molecule type" value="Genomic_DNA"/>
</dbReference>
<evidence type="ECO:0000256" key="3">
    <source>
        <dbReference type="ARBA" id="ARBA00022741"/>
    </source>
</evidence>
<evidence type="ECO:0000256" key="4">
    <source>
        <dbReference type="ARBA" id="ARBA00022833"/>
    </source>
</evidence>
<dbReference type="GO" id="GO:0006424">
    <property type="term" value="P:glutamyl-tRNA aminoacylation"/>
    <property type="evidence" value="ECO:0007669"/>
    <property type="project" value="InterPro"/>
</dbReference>
<feature type="binding site" evidence="7">
    <location>
        <position position="149"/>
    </location>
    <ligand>
        <name>Zn(2+)</name>
        <dbReference type="ChEBI" id="CHEBI:29105"/>
    </ligand>
</feature>
<evidence type="ECO:0000256" key="7">
    <source>
        <dbReference type="HAMAP-Rule" id="MF_01428"/>
    </source>
</evidence>
<evidence type="ECO:0000256" key="2">
    <source>
        <dbReference type="ARBA" id="ARBA00022723"/>
    </source>
</evidence>
<evidence type="ECO:0000256" key="8">
    <source>
        <dbReference type="RuleBase" id="RU363037"/>
    </source>
</evidence>
<reference evidence="10 11" key="1">
    <citation type="submission" date="2018-06" db="EMBL/GenBank/DDBJ databases">
        <authorList>
            <consortium name="Pathogen Informatics"/>
            <person name="Doyle S."/>
        </authorList>
    </citation>
    <scope>NUCLEOTIDE SEQUENCE [LARGE SCALE GENOMIC DNA]</scope>
    <source>
        <strain evidence="10 11">NCTC12121</strain>
    </source>
</reference>
<dbReference type="Gene3D" id="3.40.50.620">
    <property type="entry name" value="HUPs"/>
    <property type="match status" value="1"/>
</dbReference>
<dbReference type="AlphaFoldDB" id="A0A376DK77"/>
<keyword evidence="8" id="KW-0648">Protein biosynthesis</keyword>
<keyword evidence="3 7" id="KW-0547">Nucleotide-binding</keyword>
<dbReference type="GO" id="GO:0005829">
    <property type="term" value="C:cytosol"/>
    <property type="evidence" value="ECO:0007669"/>
    <property type="project" value="TreeGrafter"/>
</dbReference>
<dbReference type="SUPFAM" id="SSF52374">
    <property type="entry name" value="Nucleotidylyl transferase"/>
    <property type="match status" value="1"/>
</dbReference>
<dbReference type="EC" id="6.1.1.-" evidence="7"/>
<dbReference type="NCBIfam" id="NF004312">
    <property type="entry name" value="PRK05710.1-1"/>
    <property type="match status" value="1"/>
</dbReference>
<dbReference type="GO" id="GO:0006400">
    <property type="term" value="P:tRNA modification"/>
    <property type="evidence" value="ECO:0007669"/>
    <property type="project" value="InterPro"/>
</dbReference>
<feature type="binding site" evidence="7">
    <location>
        <begin position="43"/>
        <end position="47"/>
    </location>
    <ligand>
        <name>L-glutamate</name>
        <dbReference type="ChEBI" id="CHEBI:29985"/>
    </ligand>
</feature>
<keyword evidence="6 7" id="KW-0030">Aminoacyl-tRNA synthetase</keyword>
<feature type="short sequence motif" description="'KMSKS' region" evidence="7">
    <location>
        <begin position="262"/>
        <end position="266"/>
    </location>
</feature>
<dbReference type="FunFam" id="3.40.50.620:FF:000093">
    <property type="entry name" value="Glutamyl-Q tRNA(Asp) synthetase"/>
    <property type="match status" value="1"/>
</dbReference>
<evidence type="ECO:0000313" key="11">
    <source>
        <dbReference type="Proteomes" id="UP000255248"/>
    </source>
</evidence>
<keyword evidence="5 7" id="KW-0067">ATP-binding</keyword>
<keyword evidence="2 7" id="KW-0479">Metal-binding</keyword>
<accession>A0A376DK77</accession>
<dbReference type="InterPro" id="IPR022380">
    <property type="entry name" value="Glu-Q_tRNA(Asp)_Synthase"/>
</dbReference>
<dbReference type="NCBIfam" id="TIGR03838">
    <property type="entry name" value="queuosine_YadB"/>
    <property type="match status" value="1"/>
</dbReference>
<evidence type="ECO:0000256" key="1">
    <source>
        <dbReference type="ARBA" id="ARBA00022598"/>
    </source>
</evidence>
<feature type="binding site" evidence="7">
    <location>
        <position position="224"/>
    </location>
    <ligand>
        <name>L-glutamate</name>
        <dbReference type="ChEBI" id="CHEBI:29985"/>
    </ligand>
</feature>
<feature type="binding site" evidence="7">
    <location>
        <position position="137"/>
    </location>
    <ligand>
        <name>Zn(2+)</name>
        <dbReference type="ChEBI" id="CHEBI:29105"/>
    </ligand>
</feature>
<feature type="binding site" evidence="7">
    <location>
        <position position="79"/>
    </location>
    <ligand>
        <name>L-glutamate</name>
        <dbReference type="ChEBI" id="CHEBI:29985"/>
    </ligand>
</feature>
<protein>
    <recommendedName>
        <fullName evidence="7">Glutamyl-Q tRNA(Asp) synthetase</fullName>
        <shortName evidence="7">Glu-Q-RSs</shortName>
        <ecNumber evidence="7">6.1.1.-</ecNumber>
    </recommendedName>
</protein>
<comment type="cofactor">
    <cofactor evidence="7">
        <name>Zn(2+)</name>
        <dbReference type="ChEBI" id="CHEBI:29105"/>
    </cofactor>
    <text evidence="7">Binds 1 zinc ion per subunit.</text>
</comment>
<dbReference type="InterPro" id="IPR049940">
    <property type="entry name" value="GluQ/Sye"/>
</dbReference>
<feature type="domain" description="Glutamyl/glutaminyl-tRNA synthetase class Ib catalytic" evidence="9">
    <location>
        <begin position="43"/>
        <end position="271"/>
    </location>
</feature>
<comment type="similarity">
    <text evidence="7">Belongs to the class-I aminoacyl-tRNA synthetase family. GluQ subfamily.</text>
</comment>
<gene>
    <name evidence="7 10" type="primary">gluQ</name>
    <name evidence="10" type="ORF">NCTC12121_02751</name>
</gene>
<feature type="binding site" evidence="7">
    <location>
        <position position="206"/>
    </location>
    <ligand>
        <name>L-glutamate</name>
        <dbReference type="ChEBI" id="CHEBI:29985"/>
    </ligand>
</feature>
<dbReference type="PRINTS" id="PR00987">
    <property type="entry name" value="TRNASYNTHGLU"/>
</dbReference>
<dbReference type="GO" id="GO:0004818">
    <property type="term" value="F:glutamate-tRNA ligase activity"/>
    <property type="evidence" value="ECO:0007669"/>
    <property type="project" value="TreeGrafter"/>
</dbReference>
<feature type="binding site" evidence="7">
    <location>
        <position position="153"/>
    </location>
    <ligand>
        <name>Zn(2+)</name>
        <dbReference type="ChEBI" id="CHEBI:29105"/>
    </ligand>
</feature>
<keyword evidence="1 7" id="KW-0436">Ligase</keyword>
<dbReference type="Proteomes" id="UP000255248">
    <property type="component" value="Unassembled WGS sequence"/>
</dbReference>
<feature type="binding site" evidence="7">
    <location>
        <position position="135"/>
    </location>
    <ligand>
        <name>Zn(2+)</name>
        <dbReference type="ChEBI" id="CHEBI:29105"/>
    </ligand>
</feature>
<comment type="function">
    <text evidence="7">Catalyzes the tRNA-independent activation of glutamate in presence of ATP and the subsequent transfer of glutamate onto a tRNA(Asp). Glutamate is transferred on the 2-amino-5-(4,5-dihydroxy-2-cyclopenten-1-yl) moiety of the queuosine in the wobble position of the QUC anticodon.</text>
</comment>
<feature type="binding site" evidence="7">
    <location>
        <position position="265"/>
    </location>
    <ligand>
        <name>ATP</name>
        <dbReference type="ChEBI" id="CHEBI:30616"/>
    </ligand>
</feature>
<keyword evidence="4 7" id="KW-0862">Zinc</keyword>
<dbReference type="HAMAP" id="MF_01428">
    <property type="entry name" value="Glu_Q_tRNA_synth"/>
    <property type="match status" value="1"/>
</dbReference>
<evidence type="ECO:0000313" key="10">
    <source>
        <dbReference type="EMBL" id="STC90751.1"/>
    </source>
</evidence>
<dbReference type="InterPro" id="IPR014729">
    <property type="entry name" value="Rossmann-like_a/b/a_fold"/>
</dbReference>
<evidence type="ECO:0000259" key="9">
    <source>
        <dbReference type="Pfam" id="PF00749"/>
    </source>
</evidence>
<evidence type="ECO:0000256" key="5">
    <source>
        <dbReference type="ARBA" id="ARBA00022840"/>
    </source>
</evidence>
<dbReference type="Pfam" id="PF00749">
    <property type="entry name" value="tRNA-synt_1c"/>
    <property type="match status" value="1"/>
</dbReference>
<feature type="short sequence motif" description="'HIGH' region" evidence="7">
    <location>
        <begin position="46"/>
        <end position="56"/>
    </location>
</feature>
<dbReference type="GO" id="GO:0008270">
    <property type="term" value="F:zinc ion binding"/>
    <property type="evidence" value="ECO:0007669"/>
    <property type="project" value="UniProtKB-UniRule"/>
</dbReference>
<organism evidence="10 11">
    <name type="scientific">Edwardsiella hoshinae</name>
    <dbReference type="NCBI Taxonomy" id="93378"/>
    <lineage>
        <taxon>Bacteria</taxon>
        <taxon>Pseudomonadati</taxon>
        <taxon>Pseudomonadota</taxon>
        <taxon>Gammaproteobacteria</taxon>
        <taxon>Enterobacterales</taxon>
        <taxon>Hafniaceae</taxon>
        <taxon>Edwardsiella</taxon>
    </lineage>
</organism>
<dbReference type="InterPro" id="IPR000924">
    <property type="entry name" value="Glu/Gln-tRNA-synth"/>
</dbReference>